<keyword evidence="3" id="KW-0576">Peroxisome</keyword>
<dbReference type="Pfam" id="PF05648">
    <property type="entry name" value="PEX11"/>
    <property type="match status" value="1"/>
</dbReference>
<dbReference type="InterPro" id="IPR008733">
    <property type="entry name" value="PEX11"/>
</dbReference>
<evidence type="ECO:0000256" key="2">
    <source>
        <dbReference type="ARBA" id="ARBA00023136"/>
    </source>
</evidence>
<sequence>MPIPTSTIQHSYPDTMTSQKDKLPPKLPSNSASTVVSAELDTSLSSNRPHVTKIEIHTTDNVCSLKPPKQTHPASHDVSPPTKKPSFIDVFRKILNITDGRDKLMKLIQYVLKIVMITYFRQPGRHPALRKRLSALSSSFSNTRKILRLGNCVEPYNKLNTEYGKLNQLKGYSSVQLYLYIRVVFKTAVSLVNTLSDDLFCLSKLGVLSPEVGRRTGRLSLRLWMINIVLDSQDSIQESFKLLNTLKMDTGKRDEVKTLDQLFWSCLNVVKLLCDGIFCSYDIFECKFSPLFHASVSLISGVLSTYKLWFRTIAA</sequence>
<evidence type="ECO:0000256" key="5">
    <source>
        <dbReference type="SAM" id="MobiDB-lite"/>
    </source>
</evidence>
<dbReference type="EMBL" id="JASJQH010000033">
    <property type="protein sequence ID" value="KAK9768140.1"/>
    <property type="molecule type" value="Genomic_DNA"/>
</dbReference>
<evidence type="ECO:0000256" key="3">
    <source>
        <dbReference type="ARBA" id="ARBA00023140"/>
    </source>
</evidence>
<evidence type="ECO:0000256" key="1">
    <source>
        <dbReference type="ARBA" id="ARBA00022593"/>
    </source>
</evidence>
<comment type="subcellular location">
    <subcellularLocation>
        <location evidence="4">Peroxisome membrane</location>
    </subcellularLocation>
</comment>
<reference evidence="6 7" key="1">
    <citation type="submission" date="2023-04" db="EMBL/GenBank/DDBJ databases">
        <title>Genome of Basidiobolus ranarum AG-B5.</title>
        <authorList>
            <person name="Stajich J.E."/>
            <person name="Carter-House D."/>
            <person name="Gryganskyi A."/>
        </authorList>
    </citation>
    <scope>NUCLEOTIDE SEQUENCE [LARGE SCALE GENOMIC DNA]</scope>
    <source>
        <strain evidence="6 7">AG-B5</strain>
    </source>
</reference>
<protein>
    <submittedName>
        <fullName evidence="6">Uncharacterized protein</fullName>
    </submittedName>
</protein>
<gene>
    <name evidence="6" type="ORF">K7432_001490</name>
</gene>
<comment type="caution">
    <text evidence="6">The sequence shown here is derived from an EMBL/GenBank/DDBJ whole genome shotgun (WGS) entry which is preliminary data.</text>
</comment>
<dbReference type="PANTHER" id="PTHR12652">
    <property type="entry name" value="PEROXISOMAL BIOGENESIS FACTOR 11"/>
    <property type="match status" value="1"/>
</dbReference>
<feature type="compositionally biased region" description="Polar residues" evidence="5">
    <location>
        <begin position="1"/>
        <end position="18"/>
    </location>
</feature>
<evidence type="ECO:0000313" key="7">
    <source>
        <dbReference type="Proteomes" id="UP001479436"/>
    </source>
</evidence>
<organism evidence="6 7">
    <name type="scientific">Basidiobolus ranarum</name>
    <dbReference type="NCBI Taxonomy" id="34480"/>
    <lineage>
        <taxon>Eukaryota</taxon>
        <taxon>Fungi</taxon>
        <taxon>Fungi incertae sedis</taxon>
        <taxon>Zoopagomycota</taxon>
        <taxon>Entomophthoromycotina</taxon>
        <taxon>Basidiobolomycetes</taxon>
        <taxon>Basidiobolales</taxon>
        <taxon>Basidiobolaceae</taxon>
        <taxon>Basidiobolus</taxon>
    </lineage>
</organism>
<keyword evidence="2" id="KW-0472">Membrane</keyword>
<proteinExistence type="predicted"/>
<keyword evidence="1" id="KW-0962">Peroxisome biogenesis</keyword>
<dbReference type="PANTHER" id="PTHR12652:SF19">
    <property type="entry name" value="PEROXISOMAL BIOGENESIS FACTOR 11"/>
    <property type="match status" value="1"/>
</dbReference>
<keyword evidence="7" id="KW-1185">Reference proteome</keyword>
<dbReference type="Proteomes" id="UP001479436">
    <property type="component" value="Unassembled WGS sequence"/>
</dbReference>
<feature type="region of interest" description="Disordered" evidence="5">
    <location>
        <begin position="1"/>
        <end position="34"/>
    </location>
</feature>
<evidence type="ECO:0000256" key="4">
    <source>
        <dbReference type="ARBA" id="ARBA00046271"/>
    </source>
</evidence>
<name>A0ABR2X303_9FUNG</name>
<evidence type="ECO:0000313" key="6">
    <source>
        <dbReference type="EMBL" id="KAK9768140.1"/>
    </source>
</evidence>
<accession>A0ABR2X303</accession>